<organism evidence="4 5">
    <name type="scientific">Fibroporia radiculosa</name>
    <dbReference type="NCBI Taxonomy" id="599839"/>
    <lineage>
        <taxon>Eukaryota</taxon>
        <taxon>Fungi</taxon>
        <taxon>Dikarya</taxon>
        <taxon>Basidiomycota</taxon>
        <taxon>Agaricomycotina</taxon>
        <taxon>Agaricomycetes</taxon>
        <taxon>Polyporales</taxon>
        <taxon>Fibroporiaceae</taxon>
        <taxon>Fibroporia</taxon>
    </lineage>
</organism>
<dbReference type="InParanoid" id="J4GRI2"/>
<dbReference type="InterPro" id="IPR038967">
    <property type="entry name" value="Dsc4-like"/>
</dbReference>
<protein>
    <recommendedName>
        <fullName evidence="3">DUF1746 domain-containing protein</fullName>
    </recommendedName>
</protein>
<dbReference type="GO" id="GO:0044695">
    <property type="term" value="C:Dsc E3 ubiquitin ligase complex"/>
    <property type="evidence" value="ECO:0007669"/>
    <property type="project" value="InterPro"/>
</dbReference>
<feature type="domain" description="DUF1746" evidence="3">
    <location>
        <begin position="17"/>
        <end position="118"/>
    </location>
</feature>
<keyword evidence="2" id="KW-1133">Transmembrane helix</keyword>
<keyword evidence="5" id="KW-1185">Reference proteome</keyword>
<name>J4GRI2_9APHY</name>
<dbReference type="OrthoDB" id="5428737at2759"/>
<dbReference type="EMBL" id="HE797119">
    <property type="protein sequence ID" value="CCM03590.1"/>
    <property type="molecule type" value="Genomic_DNA"/>
</dbReference>
<keyword evidence="2" id="KW-0812">Transmembrane</keyword>
<sequence>MSAFCQLIHTLTSHSQLESLLYQLHALSFLLSPSIWIYLCRVISQFHFARPRNIDSGRSLRFWFGLVVLFNVGALWSHTQEGAAQGRSIILDFIGMAHAPSRLQLVSLDFTIIFLNMLLTTIAFETSLSAAVPPDTPDPLLPLPATPISPLLATSTDSMVKGPEPIHLGSQYIIDLRPSILWNRLRHPPTPPPTRESALNELLPLPNTTAPWRISRSLQVILRARQQLVTRARATETGTEPVQTAEDGTGDRQDIPGALESESDA</sequence>
<evidence type="ECO:0000256" key="1">
    <source>
        <dbReference type="SAM" id="MobiDB-lite"/>
    </source>
</evidence>
<evidence type="ECO:0000313" key="4">
    <source>
        <dbReference type="EMBL" id="CCM03590.1"/>
    </source>
</evidence>
<dbReference type="Pfam" id="PF08508">
    <property type="entry name" value="DUF1746"/>
    <property type="match status" value="1"/>
</dbReference>
<dbReference type="HOGENOM" id="CLU_094671_0_0_1"/>
<dbReference type="PANTHER" id="PTHR39405">
    <property type="entry name" value="DSC E3 UBIQUITIN LIGASE COMPLEX SUBUNIT 4"/>
    <property type="match status" value="1"/>
</dbReference>
<dbReference type="GO" id="GO:0032933">
    <property type="term" value="P:SREBP signaling pathway"/>
    <property type="evidence" value="ECO:0007669"/>
    <property type="project" value="InterPro"/>
</dbReference>
<evidence type="ECO:0000256" key="2">
    <source>
        <dbReference type="SAM" id="Phobius"/>
    </source>
</evidence>
<dbReference type="InterPro" id="IPR013715">
    <property type="entry name" value="DUF1746"/>
</dbReference>
<dbReference type="GO" id="GO:0005783">
    <property type="term" value="C:endoplasmic reticulum"/>
    <property type="evidence" value="ECO:0007669"/>
    <property type="project" value="TreeGrafter"/>
</dbReference>
<reference evidence="4 5" key="1">
    <citation type="journal article" date="2012" name="Appl. Environ. Microbiol.">
        <title>Short-read sequencing for genomic analysis of the brown rot fungus Fibroporia radiculosa.</title>
        <authorList>
            <person name="Tang J.D."/>
            <person name="Perkins A.D."/>
            <person name="Sonstegard T.S."/>
            <person name="Schroeder S.G."/>
            <person name="Burgess S.C."/>
            <person name="Diehl S.V."/>
        </authorList>
    </citation>
    <scope>NUCLEOTIDE SEQUENCE [LARGE SCALE GENOMIC DNA]</scope>
    <source>
        <strain evidence="4 5">TFFH 294</strain>
    </source>
</reference>
<feature type="transmembrane region" description="Helical" evidence="2">
    <location>
        <begin position="20"/>
        <end position="39"/>
    </location>
</feature>
<accession>J4GRI2</accession>
<dbReference type="Proteomes" id="UP000006352">
    <property type="component" value="Unassembled WGS sequence"/>
</dbReference>
<keyword evidence="2" id="KW-0472">Membrane</keyword>
<dbReference type="GeneID" id="24098501"/>
<dbReference type="AlphaFoldDB" id="J4GRI2"/>
<feature type="transmembrane region" description="Helical" evidence="2">
    <location>
        <begin position="60"/>
        <end position="78"/>
    </location>
</feature>
<evidence type="ECO:0000259" key="3">
    <source>
        <dbReference type="Pfam" id="PF08508"/>
    </source>
</evidence>
<dbReference type="RefSeq" id="XP_012182873.1">
    <property type="nucleotide sequence ID" value="XM_012327483.1"/>
</dbReference>
<proteinExistence type="predicted"/>
<gene>
    <name evidence="4" type="ORF">FIBRA_05727</name>
</gene>
<dbReference type="PANTHER" id="PTHR39405:SF1">
    <property type="entry name" value="DSC E3 UBIQUITIN LIGASE COMPLEX SUBUNIT 4"/>
    <property type="match status" value="1"/>
</dbReference>
<evidence type="ECO:0000313" key="5">
    <source>
        <dbReference type="Proteomes" id="UP000006352"/>
    </source>
</evidence>
<feature type="region of interest" description="Disordered" evidence="1">
    <location>
        <begin position="232"/>
        <end position="265"/>
    </location>
</feature>